<dbReference type="SUPFAM" id="SSF159238">
    <property type="entry name" value="SO1590-like"/>
    <property type="match status" value="1"/>
</dbReference>
<protein>
    <submittedName>
        <fullName evidence="1">DUF3224 domain-containing protein</fullName>
    </submittedName>
</protein>
<reference evidence="2" key="1">
    <citation type="submission" date="2023-07" db="EMBL/GenBank/DDBJ databases">
        <title>30 novel species of actinomycetes from the DSMZ collection.</title>
        <authorList>
            <person name="Nouioui I."/>
        </authorList>
    </citation>
    <scope>NUCLEOTIDE SEQUENCE [LARGE SCALE GENOMIC DNA]</scope>
    <source>
        <strain evidence="2">DSM 44399</strain>
    </source>
</reference>
<dbReference type="InterPro" id="IPR021607">
    <property type="entry name" value="DUF3224"/>
</dbReference>
<dbReference type="InterPro" id="IPR023159">
    <property type="entry name" value="SO1590-like_sf"/>
</dbReference>
<dbReference type="EMBL" id="JAVREH010000029">
    <property type="protein sequence ID" value="MDT0263152.1"/>
    <property type="molecule type" value="Genomic_DNA"/>
</dbReference>
<dbReference type="Pfam" id="PF11528">
    <property type="entry name" value="DUF3224"/>
    <property type="match status" value="1"/>
</dbReference>
<proteinExistence type="predicted"/>
<dbReference type="Gene3D" id="2.40.350.10">
    <property type="entry name" value="SO1590-like"/>
    <property type="match status" value="1"/>
</dbReference>
<gene>
    <name evidence="1" type="ORF">RM423_17330</name>
</gene>
<comment type="caution">
    <text evidence="1">The sequence shown here is derived from an EMBL/GenBank/DDBJ whole genome shotgun (WGS) entry which is preliminary data.</text>
</comment>
<organism evidence="1 2">
    <name type="scientific">Jatrophihabitans lederbergiae</name>
    <dbReference type="NCBI Taxonomy" id="3075547"/>
    <lineage>
        <taxon>Bacteria</taxon>
        <taxon>Bacillati</taxon>
        <taxon>Actinomycetota</taxon>
        <taxon>Actinomycetes</taxon>
        <taxon>Jatrophihabitantales</taxon>
        <taxon>Jatrophihabitantaceae</taxon>
        <taxon>Jatrophihabitans</taxon>
    </lineage>
</organism>
<accession>A0ABU2JDY8</accession>
<name>A0ABU2JDY8_9ACTN</name>
<keyword evidence="2" id="KW-1185">Reference proteome</keyword>
<sequence length="127" mass="13706">MSTARGTFNVVMTPVTAEMEGAVSRFDFTKTFLGDLEATGMGVMLSCGNPQVGEAGYVAIETVRGRIGEREGGFALQQLGRMHRGSQTLHYEVVPGSGRGAFDGIVGTFHLTIEEDGTHRYELAYEL</sequence>
<dbReference type="RefSeq" id="WP_311424299.1">
    <property type="nucleotide sequence ID" value="NZ_JAVREH010000029.1"/>
</dbReference>
<evidence type="ECO:0000313" key="1">
    <source>
        <dbReference type="EMBL" id="MDT0263152.1"/>
    </source>
</evidence>
<evidence type="ECO:0000313" key="2">
    <source>
        <dbReference type="Proteomes" id="UP001183176"/>
    </source>
</evidence>
<dbReference type="Proteomes" id="UP001183176">
    <property type="component" value="Unassembled WGS sequence"/>
</dbReference>